<evidence type="ECO:0000313" key="3">
    <source>
        <dbReference type="EMBL" id="CAH9145274.1"/>
    </source>
</evidence>
<protein>
    <recommendedName>
        <fullName evidence="5">F-box domain-containing protein</fullName>
    </recommendedName>
</protein>
<dbReference type="Gene3D" id="1.20.1280.50">
    <property type="match status" value="1"/>
</dbReference>
<proteinExistence type="predicted"/>
<dbReference type="SUPFAM" id="SSF81383">
    <property type="entry name" value="F-box domain"/>
    <property type="match status" value="1"/>
</dbReference>
<sequence>MMISSNRISNKDEEADDDKQREWSDLCEDLLSSILSRLAIGDYLTFKSVCKSWKAATLHPLPSSLSLLDHCPHDKDSYHDPYLMYFTSKTGFFNFHDPTRNATYSLSIPPLLDDEIGEVELFYASHGWLLLGKGRESYFFYNPSTKVKIDLPDTLEPLEWACFSGSPTSACCKVYGIYSCHTSITLIATLQLGETRWSMYYPESVGDIFFGSNCSPVVRNGFIYVLGESGNLGKFWLTSKGLEELYNWKIIGKHNQKQFLKFQDRFLLESDGNLICVATLEGGEVRVLRFDDYNKIWRKLENLNGKSFYVSHRTSISRKTTVSGTGNKIFFPRFYDAKGLFYCLASKKWHNFPESFSSENYYNTRGIVHCVWTELPHLSGCVA</sequence>
<name>A0AAV0GBF6_9ASTE</name>
<feature type="domain" description="F-box" evidence="1">
    <location>
        <begin position="23"/>
        <end position="56"/>
    </location>
</feature>
<evidence type="ECO:0000313" key="4">
    <source>
        <dbReference type="Proteomes" id="UP001152523"/>
    </source>
</evidence>
<dbReference type="InterPro" id="IPR036047">
    <property type="entry name" value="F-box-like_dom_sf"/>
</dbReference>
<dbReference type="Proteomes" id="UP001152523">
    <property type="component" value="Unassembled WGS sequence"/>
</dbReference>
<keyword evidence="4" id="KW-1185">Reference proteome</keyword>
<dbReference type="InterPro" id="IPR001810">
    <property type="entry name" value="F-box_dom"/>
</dbReference>
<dbReference type="EMBL" id="CAMAPF010001073">
    <property type="protein sequence ID" value="CAH9145274.1"/>
    <property type="molecule type" value="Genomic_DNA"/>
</dbReference>
<dbReference type="PANTHER" id="PTHR33127">
    <property type="entry name" value="TRANSMEMBRANE PROTEIN"/>
    <property type="match status" value="1"/>
</dbReference>
<feature type="domain" description="KIB1-4 beta-propeller" evidence="2">
    <location>
        <begin position="95"/>
        <end position="336"/>
    </location>
</feature>
<dbReference type="PANTHER" id="PTHR33127:SF5">
    <property type="entry name" value="TRANSMEMBRANE PROTEIN"/>
    <property type="match status" value="1"/>
</dbReference>
<evidence type="ECO:0008006" key="5">
    <source>
        <dbReference type="Google" id="ProtNLM"/>
    </source>
</evidence>
<evidence type="ECO:0000259" key="1">
    <source>
        <dbReference type="Pfam" id="PF00646"/>
    </source>
</evidence>
<dbReference type="Pfam" id="PF03478">
    <property type="entry name" value="Beta-prop_KIB1-4"/>
    <property type="match status" value="1"/>
</dbReference>
<comment type="caution">
    <text evidence="3">The sequence shown here is derived from an EMBL/GenBank/DDBJ whole genome shotgun (WGS) entry which is preliminary data.</text>
</comment>
<dbReference type="SUPFAM" id="SSF50998">
    <property type="entry name" value="Quinoprotein alcohol dehydrogenase-like"/>
    <property type="match status" value="1"/>
</dbReference>
<reference evidence="3" key="1">
    <citation type="submission" date="2022-07" db="EMBL/GenBank/DDBJ databases">
        <authorList>
            <person name="Macas J."/>
            <person name="Novak P."/>
            <person name="Neumann P."/>
        </authorList>
    </citation>
    <scope>NUCLEOTIDE SEQUENCE</scope>
</reference>
<dbReference type="InterPro" id="IPR011047">
    <property type="entry name" value="Quinoprotein_ADH-like_sf"/>
</dbReference>
<dbReference type="InterPro" id="IPR005174">
    <property type="entry name" value="KIB1-4_b-propeller"/>
</dbReference>
<dbReference type="AlphaFoldDB" id="A0AAV0GBF6"/>
<evidence type="ECO:0000259" key="2">
    <source>
        <dbReference type="Pfam" id="PF03478"/>
    </source>
</evidence>
<gene>
    <name evidence="3" type="ORF">CEPIT_LOCUS42093</name>
</gene>
<accession>A0AAV0GBF6</accession>
<organism evidence="3 4">
    <name type="scientific">Cuscuta epithymum</name>
    <dbReference type="NCBI Taxonomy" id="186058"/>
    <lineage>
        <taxon>Eukaryota</taxon>
        <taxon>Viridiplantae</taxon>
        <taxon>Streptophyta</taxon>
        <taxon>Embryophyta</taxon>
        <taxon>Tracheophyta</taxon>
        <taxon>Spermatophyta</taxon>
        <taxon>Magnoliopsida</taxon>
        <taxon>eudicotyledons</taxon>
        <taxon>Gunneridae</taxon>
        <taxon>Pentapetalae</taxon>
        <taxon>asterids</taxon>
        <taxon>lamiids</taxon>
        <taxon>Solanales</taxon>
        <taxon>Convolvulaceae</taxon>
        <taxon>Cuscuteae</taxon>
        <taxon>Cuscuta</taxon>
        <taxon>Cuscuta subgen. Cuscuta</taxon>
    </lineage>
</organism>
<dbReference type="Pfam" id="PF00646">
    <property type="entry name" value="F-box"/>
    <property type="match status" value="1"/>
</dbReference>